<dbReference type="AlphaFoldDB" id="A0A7Y3RNY9"/>
<reference evidence="1 2" key="1">
    <citation type="submission" date="2020-05" db="EMBL/GenBank/DDBJ databases">
        <title>Parvularcula mediterraneae sp. nov., isolated from polypropylene straw from shallow seawater of the seashore of Laganas in Zakynthos island, Greece.</title>
        <authorList>
            <person name="Szabo I."/>
            <person name="Al-Omari J."/>
            <person name="Rado J."/>
            <person name="Szerdahelyi G.S."/>
        </authorList>
    </citation>
    <scope>NUCLEOTIDE SEQUENCE [LARGE SCALE GENOMIC DNA]</scope>
    <source>
        <strain evidence="1 2">ZS-1/3</strain>
    </source>
</reference>
<evidence type="ECO:0000313" key="2">
    <source>
        <dbReference type="Proteomes" id="UP000536835"/>
    </source>
</evidence>
<accession>A0A7Y3RNY9</accession>
<gene>
    <name evidence="1" type="ORF">HK107_14700</name>
</gene>
<sequence length="343" mass="38624">MSTFWEVREAIAECISQFRFVEAELSAKTRSRLFGALDALRDANSAVRAYPDAITNAPSSGVLACYGFLQALYVMQDAVKCLSESLGVKFDPHANPDTAILRSARNVSVGHPALSFRHVDGRKHDASGIILHDSITEEGFAVYVYSQVDGGQFDVSYETSIDNSERVLGYQLLRLYRELIRREKSHANRLIALDLRGKFEKGAGYLCEKLFCDLRDGSRTVQARLHLKMIREQIGGMVELSGKALKGALQRTEAISVIKATRQIEKMLMTPECQEIFWVACVGLRQEFKALVEHCVCIDRSARNFLSSDWARNRAKRRAFKELQTRPVVEIVTGVLRSDYHRA</sequence>
<dbReference type="Proteomes" id="UP000536835">
    <property type="component" value="Unassembled WGS sequence"/>
</dbReference>
<name>A0A7Y3RNY9_9PROT</name>
<proteinExistence type="predicted"/>
<organism evidence="1 2">
    <name type="scientific">Parvularcula mediterranea</name>
    <dbReference type="NCBI Taxonomy" id="2732508"/>
    <lineage>
        <taxon>Bacteria</taxon>
        <taxon>Pseudomonadati</taxon>
        <taxon>Pseudomonadota</taxon>
        <taxon>Alphaproteobacteria</taxon>
        <taxon>Parvularculales</taxon>
        <taxon>Parvularculaceae</taxon>
        <taxon>Parvularcula</taxon>
    </lineage>
</organism>
<dbReference type="EMBL" id="JABFCX010000003">
    <property type="protein sequence ID" value="NNU17578.1"/>
    <property type="molecule type" value="Genomic_DNA"/>
</dbReference>
<protein>
    <submittedName>
        <fullName evidence="1">Uncharacterized protein</fullName>
    </submittedName>
</protein>
<dbReference type="RefSeq" id="WP_173201142.1">
    <property type="nucleotide sequence ID" value="NZ_JABFCX010000003.1"/>
</dbReference>
<comment type="caution">
    <text evidence="1">The sequence shown here is derived from an EMBL/GenBank/DDBJ whole genome shotgun (WGS) entry which is preliminary data.</text>
</comment>
<evidence type="ECO:0000313" key="1">
    <source>
        <dbReference type="EMBL" id="NNU17578.1"/>
    </source>
</evidence>
<keyword evidence="2" id="KW-1185">Reference proteome</keyword>